<feature type="region of interest" description="Disordered" evidence="4">
    <location>
        <begin position="325"/>
        <end position="349"/>
    </location>
</feature>
<keyword evidence="7" id="KW-1185">Reference proteome</keyword>
<gene>
    <name evidence="6" type="ORF">M0638_23830</name>
</gene>
<sequence length="349" mass="38035">MEGDRLAAFPEAPALEAEFKDFNDLAQATSGWNLVYTQAAGGAFSGSIRMAATPALQIVVQNWSAPLMVEGEQPRNMASIAMTMSASGGARWKGLDLDPHASVFGGSQGHEVDFRSLGEMEIMAVSMSHTLLDRHLGALFGIDGMTLGSELLWRIPHGTAGVPERGRALDLLRAVLANGAASSEAARHHLEEAVMQILLGGLQIEPRQGLVSNRQRSRIVRLAEEVLRARLNDPPSLSELCGLTAVSERVLQLAFQHVHGVSPKRYLRILRLNAARRKLRRCEGTVTEIAADLGFFHFARFAMEYRELFHQLPSETLRQARLEHGMTPRPSDGRCDPPAPRTASAGLPA</sequence>
<evidence type="ECO:0000313" key="7">
    <source>
        <dbReference type="Proteomes" id="UP001139516"/>
    </source>
</evidence>
<evidence type="ECO:0000259" key="5">
    <source>
        <dbReference type="PROSITE" id="PS01124"/>
    </source>
</evidence>
<evidence type="ECO:0000256" key="4">
    <source>
        <dbReference type="SAM" id="MobiDB-lite"/>
    </source>
</evidence>
<dbReference type="PANTHER" id="PTHR46796">
    <property type="entry name" value="HTH-TYPE TRANSCRIPTIONAL ACTIVATOR RHAS-RELATED"/>
    <property type="match status" value="1"/>
</dbReference>
<keyword evidence="1" id="KW-0805">Transcription regulation</keyword>
<dbReference type="PANTHER" id="PTHR46796:SF12">
    <property type="entry name" value="HTH-TYPE DNA-BINDING TRANSCRIPTIONAL ACTIVATOR EUTR"/>
    <property type="match status" value="1"/>
</dbReference>
<proteinExistence type="predicted"/>
<dbReference type="InterPro" id="IPR018060">
    <property type="entry name" value="HTH_AraC"/>
</dbReference>
<feature type="domain" description="HTH araC/xylS-type" evidence="5">
    <location>
        <begin position="221"/>
        <end position="319"/>
    </location>
</feature>
<dbReference type="RefSeq" id="WP_248669454.1">
    <property type="nucleotide sequence ID" value="NZ_JALPRX010000120.1"/>
</dbReference>
<dbReference type="AlphaFoldDB" id="A0A9X1YBJ3"/>
<dbReference type="InterPro" id="IPR009057">
    <property type="entry name" value="Homeodomain-like_sf"/>
</dbReference>
<dbReference type="Proteomes" id="UP001139516">
    <property type="component" value="Unassembled WGS sequence"/>
</dbReference>
<protein>
    <submittedName>
        <fullName evidence="6">Helix-turn-helix domain-containing protein</fullName>
    </submittedName>
</protein>
<dbReference type="SMART" id="SM00342">
    <property type="entry name" value="HTH_ARAC"/>
    <property type="match status" value="1"/>
</dbReference>
<dbReference type="PROSITE" id="PS01124">
    <property type="entry name" value="HTH_ARAC_FAMILY_2"/>
    <property type="match status" value="1"/>
</dbReference>
<evidence type="ECO:0000256" key="1">
    <source>
        <dbReference type="ARBA" id="ARBA00023015"/>
    </source>
</evidence>
<dbReference type="GO" id="GO:0043565">
    <property type="term" value="F:sequence-specific DNA binding"/>
    <property type="evidence" value="ECO:0007669"/>
    <property type="project" value="InterPro"/>
</dbReference>
<feature type="compositionally biased region" description="Basic and acidic residues" evidence="4">
    <location>
        <begin position="325"/>
        <end position="335"/>
    </location>
</feature>
<dbReference type="EMBL" id="JALPRX010000120">
    <property type="protein sequence ID" value="MCK8787404.1"/>
    <property type="molecule type" value="Genomic_DNA"/>
</dbReference>
<comment type="caution">
    <text evidence="6">The sequence shown here is derived from an EMBL/GenBank/DDBJ whole genome shotgun (WGS) entry which is preliminary data.</text>
</comment>
<reference evidence="6" key="1">
    <citation type="submission" date="2022-04" db="EMBL/GenBank/DDBJ databases">
        <title>Roseomonas acroporae sp. nov., isolated from coral Acropora digitifera.</title>
        <authorList>
            <person name="Sun H."/>
        </authorList>
    </citation>
    <scope>NUCLEOTIDE SEQUENCE</scope>
    <source>
        <strain evidence="6">NAR14</strain>
    </source>
</reference>
<accession>A0A9X1YBJ3</accession>
<dbReference type="GO" id="GO:0003700">
    <property type="term" value="F:DNA-binding transcription factor activity"/>
    <property type="evidence" value="ECO:0007669"/>
    <property type="project" value="InterPro"/>
</dbReference>
<name>A0A9X1YBJ3_9PROT</name>
<dbReference type="InterPro" id="IPR050204">
    <property type="entry name" value="AraC_XylS_family_regulators"/>
</dbReference>
<dbReference type="Pfam" id="PF12833">
    <property type="entry name" value="HTH_18"/>
    <property type="match status" value="1"/>
</dbReference>
<organism evidence="6 7">
    <name type="scientific">Roseomonas acroporae</name>
    <dbReference type="NCBI Taxonomy" id="2937791"/>
    <lineage>
        <taxon>Bacteria</taxon>
        <taxon>Pseudomonadati</taxon>
        <taxon>Pseudomonadota</taxon>
        <taxon>Alphaproteobacteria</taxon>
        <taxon>Acetobacterales</taxon>
        <taxon>Roseomonadaceae</taxon>
        <taxon>Roseomonas</taxon>
    </lineage>
</organism>
<evidence type="ECO:0000256" key="2">
    <source>
        <dbReference type="ARBA" id="ARBA00023125"/>
    </source>
</evidence>
<keyword evidence="3" id="KW-0804">Transcription</keyword>
<dbReference type="SUPFAM" id="SSF46689">
    <property type="entry name" value="Homeodomain-like"/>
    <property type="match status" value="2"/>
</dbReference>
<dbReference type="Gene3D" id="1.10.10.60">
    <property type="entry name" value="Homeodomain-like"/>
    <property type="match status" value="1"/>
</dbReference>
<keyword evidence="2" id="KW-0238">DNA-binding</keyword>
<evidence type="ECO:0000256" key="3">
    <source>
        <dbReference type="ARBA" id="ARBA00023163"/>
    </source>
</evidence>
<evidence type="ECO:0000313" key="6">
    <source>
        <dbReference type="EMBL" id="MCK8787404.1"/>
    </source>
</evidence>